<reference evidence="2" key="1">
    <citation type="submission" date="2016-03" db="EMBL/GenBank/DDBJ databases">
        <authorList>
            <person name="Devillers Hugo."/>
        </authorList>
    </citation>
    <scope>NUCLEOTIDE SEQUENCE [LARGE SCALE GENOMIC DNA]</scope>
</reference>
<proteinExistence type="predicted"/>
<name>A0A1G4J4G4_9SACH</name>
<dbReference type="Proteomes" id="UP000189911">
    <property type="component" value="Chromosome C"/>
</dbReference>
<organism evidence="1 2">
    <name type="scientific">Lachancea nothofagi CBS 11611</name>
    <dbReference type="NCBI Taxonomy" id="1266666"/>
    <lineage>
        <taxon>Eukaryota</taxon>
        <taxon>Fungi</taxon>
        <taxon>Dikarya</taxon>
        <taxon>Ascomycota</taxon>
        <taxon>Saccharomycotina</taxon>
        <taxon>Saccharomycetes</taxon>
        <taxon>Saccharomycetales</taxon>
        <taxon>Saccharomycetaceae</taxon>
        <taxon>Lachancea</taxon>
    </lineage>
</organism>
<accession>A0A1G4J4G4</accession>
<evidence type="ECO:0000313" key="2">
    <source>
        <dbReference type="Proteomes" id="UP000189911"/>
    </source>
</evidence>
<protein>
    <submittedName>
        <fullName evidence="1">LANO_0C01310g1_1</fullName>
    </submittedName>
</protein>
<gene>
    <name evidence="1" type="ORF">LANO_0C01310G</name>
</gene>
<dbReference type="OrthoDB" id="4061195at2759"/>
<dbReference type="AlphaFoldDB" id="A0A1G4J4G4"/>
<dbReference type="EMBL" id="LT598446">
    <property type="protein sequence ID" value="SCU84419.1"/>
    <property type="molecule type" value="Genomic_DNA"/>
</dbReference>
<keyword evidence="2" id="KW-1185">Reference proteome</keyword>
<evidence type="ECO:0000313" key="1">
    <source>
        <dbReference type="EMBL" id="SCU84419.1"/>
    </source>
</evidence>
<sequence length="678" mass="76365">MLSSSFNSVNALCTRSRLLVRWNTTAATAARKIHPVSQLSTELAKELNTHKGSNSAFELFKDRVQKVSESLQDSRFTLQRSFGLNSVLTQLLQASRADLTSLDNASESSQLPKNPYEILTSICEYGLARDSHFQVVFEHLIASNSPQDVLGLWVKYLETLSENSKTITYGTHHANNSALASIGYLMLPGNSPNLAELAQILNVGDKLDEIPISRIRYLLDTIKMEHTVRKSAKDNYALLLFDFVKTCKPEFENQLEGIEQVQDVQNLFQTLSSASKKSGQPLSTDIISAFMYKFTNLHKPQQAIICFNLAKQLDQVDLLVKNALLVAVANIPVFGRDIREQKAKRIEAVWNTYIATPSATITVDSYIALLTALGESRNFQELQQLWNNEIPAPLKADQTLLEAYLLFQSYRKNFSLEGIQAQLPKRLKSIKLANEILFKMAEEKLSESKIEQFYREQFADVDAPLKPDSKTLALRMYINYLYTKDPEFQFLKSISKSKNDINTTNSIFKKFTEFCPDIEITRKLFEEIQTPLDSRKYGYMITAESKAGNVDACEDIFKKFASETKRVNTITRSILDPIIDAVCEQSIRDKSSALLEKISIYATFAKKAQKSLTFQAASKIVHTLAVVSKSSNGNFSAEENNTIGQLLEDINGVKNFTPAKRDLEILIQNKISLPQGMK</sequence>